<feature type="domain" description="MADF" evidence="1">
    <location>
        <begin position="20"/>
        <end position="55"/>
    </location>
</feature>
<evidence type="ECO:0000313" key="3">
    <source>
        <dbReference type="Proteomes" id="UP001529510"/>
    </source>
</evidence>
<accession>A0ABD0RXQ3</accession>
<dbReference type="AlphaFoldDB" id="A0ABD0RXQ3"/>
<protein>
    <recommendedName>
        <fullName evidence="1">MADF domain-containing protein</fullName>
    </recommendedName>
</protein>
<reference evidence="2 3" key="1">
    <citation type="submission" date="2024-05" db="EMBL/GenBank/DDBJ databases">
        <title>Genome sequencing and assembly of Indian major carp, Cirrhinus mrigala (Hamilton, 1822).</title>
        <authorList>
            <person name="Mohindra V."/>
            <person name="Chowdhury L.M."/>
            <person name="Lal K."/>
            <person name="Jena J.K."/>
        </authorList>
    </citation>
    <scope>NUCLEOTIDE SEQUENCE [LARGE SCALE GENOMIC DNA]</scope>
    <source>
        <strain evidence="2">CM1030</strain>
        <tissue evidence="2">Blood</tissue>
    </source>
</reference>
<proteinExistence type="predicted"/>
<name>A0ABD0RXQ3_CIRMR</name>
<evidence type="ECO:0000313" key="2">
    <source>
        <dbReference type="EMBL" id="KAL0203332.1"/>
    </source>
</evidence>
<sequence>MLRCSERSEKSKTTMEDKIIVAVCGYPELYDTSSYFYRNKNKKDLAWKKVSEEVGQS</sequence>
<dbReference type="EMBL" id="JAMKFB020000001">
    <property type="protein sequence ID" value="KAL0203332.1"/>
    <property type="molecule type" value="Genomic_DNA"/>
</dbReference>
<comment type="caution">
    <text evidence="2">The sequence shown here is derived from an EMBL/GenBank/DDBJ whole genome shotgun (WGS) entry which is preliminary data.</text>
</comment>
<dbReference type="Pfam" id="PF10545">
    <property type="entry name" value="MADF_DNA_bdg"/>
    <property type="match status" value="1"/>
</dbReference>
<organism evidence="2 3">
    <name type="scientific">Cirrhinus mrigala</name>
    <name type="common">Mrigala</name>
    <dbReference type="NCBI Taxonomy" id="683832"/>
    <lineage>
        <taxon>Eukaryota</taxon>
        <taxon>Metazoa</taxon>
        <taxon>Chordata</taxon>
        <taxon>Craniata</taxon>
        <taxon>Vertebrata</taxon>
        <taxon>Euteleostomi</taxon>
        <taxon>Actinopterygii</taxon>
        <taxon>Neopterygii</taxon>
        <taxon>Teleostei</taxon>
        <taxon>Ostariophysi</taxon>
        <taxon>Cypriniformes</taxon>
        <taxon>Cyprinidae</taxon>
        <taxon>Labeoninae</taxon>
        <taxon>Labeonini</taxon>
        <taxon>Cirrhinus</taxon>
    </lineage>
</organism>
<dbReference type="InterPro" id="IPR006578">
    <property type="entry name" value="MADF-dom"/>
</dbReference>
<dbReference type="Proteomes" id="UP001529510">
    <property type="component" value="Unassembled WGS sequence"/>
</dbReference>
<gene>
    <name evidence="2" type="ORF">M9458_001350</name>
</gene>
<keyword evidence="3" id="KW-1185">Reference proteome</keyword>
<evidence type="ECO:0000259" key="1">
    <source>
        <dbReference type="Pfam" id="PF10545"/>
    </source>
</evidence>
<feature type="non-terminal residue" evidence="2">
    <location>
        <position position="57"/>
    </location>
</feature>